<dbReference type="PANTHER" id="PTHR31143:SF2">
    <property type="entry name" value="FR47-LIKE DOMAIN-CONTAINING PROTEIN-RELATED"/>
    <property type="match status" value="1"/>
</dbReference>
<dbReference type="STRING" id="582692.SAMN05720606_111147"/>
<organism evidence="2 3">
    <name type="scientific">Paenibacillus polysaccharolyticus</name>
    <dbReference type="NCBI Taxonomy" id="582692"/>
    <lineage>
        <taxon>Bacteria</taxon>
        <taxon>Bacillati</taxon>
        <taxon>Bacillota</taxon>
        <taxon>Bacilli</taxon>
        <taxon>Bacillales</taxon>
        <taxon>Paenibacillaceae</taxon>
        <taxon>Paenibacillus</taxon>
    </lineage>
</organism>
<keyword evidence="2" id="KW-0808">Transferase</keyword>
<evidence type="ECO:0000313" key="3">
    <source>
        <dbReference type="Proteomes" id="UP000198538"/>
    </source>
</evidence>
<keyword evidence="3" id="KW-1185">Reference proteome</keyword>
<dbReference type="GO" id="GO:0016747">
    <property type="term" value="F:acyltransferase activity, transferring groups other than amino-acyl groups"/>
    <property type="evidence" value="ECO:0007669"/>
    <property type="project" value="InterPro"/>
</dbReference>
<dbReference type="SUPFAM" id="SSF55729">
    <property type="entry name" value="Acyl-CoA N-acyltransferases (Nat)"/>
    <property type="match status" value="1"/>
</dbReference>
<dbReference type="AlphaFoldDB" id="A0A1G5JME9"/>
<dbReference type="InterPro" id="IPR027365">
    <property type="entry name" value="GNAT_acetyltra_YdfB-like"/>
</dbReference>
<proteinExistence type="predicted"/>
<name>A0A1G5JME9_9BACL</name>
<dbReference type="InterPro" id="IPR000182">
    <property type="entry name" value="GNAT_dom"/>
</dbReference>
<feature type="domain" description="N-acetyltransferase" evidence="1">
    <location>
        <begin position="149"/>
        <end position="293"/>
    </location>
</feature>
<reference evidence="3" key="1">
    <citation type="submission" date="2016-10" db="EMBL/GenBank/DDBJ databases">
        <authorList>
            <person name="Varghese N."/>
            <person name="Submissions S."/>
        </authorList>
    </citation>
    <scope>NUCLEOTIDE SEQUENCE [LARGE SCALE GENOMIC DNA]</scope>
    <source>
        <strain evidence="3">BL9</strain>
    </source>
</reference>
<dbReference type="EMBL" id="FMVM01000011">
    <property type="protein sequence ID" value="SCY89070.1"/>
    <property type="molecule type" value="Genomic_DNA"/>
</dbReference>
<dbReference type="PANTHER" id="PTHR31143">
    <property type="match status" value="1"/>
</dbReference>
<sequence length="293" mass="33399">MITELEASEFHKIKHLTNACRNMEVKAVASGMNPGRVYVDDTLNPQAALVWVQGQSGYQLIGDFQNEVFRSELREYMETQIYPTLASLQISDVEIGVEDSRWEAVLEHMAGPSELNDDTQHVYLLNPTDERIERTEKTKSAKRSSSSRMLIQPVEGTQVIIIDEVLLKDDRLNNLSFVTYKIKHFWTNVDAFLKHGVGYVVTREEEIVCICISAFVDGNTHAIDIETLEGHRKRNYAALAAQAYMNECNDRGIRPYWDCSPDNIGSIRLAQGAGLSLDFNYQVYWYSISECMR</sequence>
<dbReference type="RefSeq" id="WP_090922055.1">
    <property type="nucleotide sequence ID" value="NZ_FMVM01000011.1"/>
</dbReference>
<accession>A0A1G5JME9</accession>
<evidence type="ECO:0000259" key="1">
    <source>
        <dbReference type="PROSITE" id="PS51186"/>
    </source>
</evidence>
<dbReference type="InterPro" id="IPR016181">
    <property type="entry name" value="Acyl_CoA_acyltransferase"/>
</dbReference>
<evidence type="ECO:0000313" key="2">
    <source>
        <dbReference type="EMBL" id="SCY89070.1"/>
    </source>
</evidence>
<dbReference type="PROSITE" id="PS51186">
    <property type="entry name" value="GNAT"/>
    <property type="match status" value="1"/>
</dbReference>
<dbReference type="Proteomes" id="UP000198538">
    <property type="component" value="Unassembled WGS sequence"/>
</dbReference>
<dbReference type="Pfam" id="PF12746">
    <property type="entry name" value="GNAT_acetyltran"/>
    <property type="match status" value="1"/>
</dbReference>
<protein>
    <submittedName>
        <fullName evidence="2">GNAT acetyltransferase</fullName>
    </submittedName>
</protein>
<dbReference type="Gene3D" id="3.40.630.30">
    <property type="match status" value="1"/>
</dbReference>
<gene>
    <name evidence="2" type="ORF">SAMN05720606_111147</name>
</gene>